<accession>A0A067NMI6</accession>
<reference evidence="3" key="1">
    <citation type="journal article" date="2014" name="Proc. Natl. Acad. Sci. U.S.A.">
        <title>Extensive sampling of basidiomycete genomes demonstrates inadequacy of the white-rot/brown-rot paradigm for wood decay fungi.</title>
        <authorList>
            <person name="Riley R."/>
            <person name="Salamov A.A."/>
            <person name="Brown D.W."/>
            <person name="Nagy L.G."/>
            <person name="Floudas D."/>
            <person name="Held B.W."/>
            <person name="Levasseur A."/>
            <person name="Lombard V."/>
            <person name="Morin E."/>
            <person name="Otillar R."/>
            <person name="Lindquist E.A."/>
            <person name="Sun H."/>
            <person name="LaButti K.M."/>
            <person name="Schmutz J."/>
            <person name="Jabbour D."/>
            <person name="Luo H."/>
            <person name="Baker S.E."/>
            <person name="Pisabarro A.G."/>
            <person name="Walton J.D."/>
            <person name="Blanchette R.A."/>
            <person name="Henrissat B."/>
            <person name="Martin F."/>
            <person name="Cullen D."/>
            <person name="Hibbett D.S."/>
            <person name="Grigoriev I.V."/>
        </authorList>
    </citation>
    <scope>NUCLEOTIDE SEQUENCE [LARGE SCALE GENOMIC DNA]</scope>
    <source>
        <strain evidence="3">PC15</strain>
    </source>
</reference>
<dbReference type="InterPro" id="IPR000073">
    <property type="entry name" value="AB_hydrolase_1"/>
</dbReference>
<dbReference type="Pfam" id="PF12697">
    <property type="entry name" value="Abhydrolase_6"/>
    <property type="match status" value="1"/>
</dbReference>
<dbReference type="OrthoDB" id="294702at2759"/>
<dbReference type="InterPro" id="IPR029058">
    <property type="entry name" value="AB_hydrolase_fold"/>
</dbReference>
<feature type="domain" description="AB hydrolase-1" evidence="1">
    <location>
        <begin position="32"/>
        <end position="315"/>
    </location>
</feature>
<dbReference type="EMBL" id="KL198007">
    <property type="protein sequence ID" value="KDQ29154.1"/>
    <property type="molecule type" value="Genomic_DNA"/>
</dbReference>
<dbReference type="AlphaFoldDB" id="A0A067NMI6"/>
<dbReference type="Gene3D" id="3.40.50.1820">
    <property type="entry name" value="alpha/beta hydrolase"/>
    <property type="match status" value="1"/>
</dbReference>
<name>A0A067NMI6_PLEO1</name>
<evidence type="ECO:0000313" key="2">
    <source>
        <dbReference type="EMBL" id="KDQ29154.1"/>
    </source>
</evidence>
<dbReference type="InParanoid" id="A0A067NMI6"/>
<evidence type="ECO:0000313" key="3">
    <source>
        <dbReference type="Proteomes" id="UP000027073"/>
    </source>
</evidence>
<organism evidence="2 3">
    <name type="scientific">Pleurotus ostreatus (strain PC15)</name>
    <name type="common">Oyster mushroom</name>
    <dbReference type="NCBI Taxonomy" id="1137138"/>
    <lineage>
        <taxon>Eukaryota</taxon>
        <taxon>Fungi</taxon>
        <taxon>Dikarya</taxon>
        <taxon>Basidiomycota</taxon>
        <taxon>Agaricomycotina</taxon>
        <taxon>Agaricomycetes</taxon>
        <taxon>Agaricomycetidae</taxon>
        <taxon>Agaricales</taxon>
        <taxon>Pleurotineae</taxon>
        <taxon>Pleurotaceae</taxon>
        <taxon>Pleurotus</taxon>
    </lineage>
</organism>
<dbReference type="SUPFAM" id="SSF53474">
    <property type="entry name" value="alpha/beta-Hydrolases"/>
    <property type="match status" value="1"/>
</dbReference>
<dbReference type="Proteomes" id="UP000027073">
    <property type="component" value="Unassembled WGS sequence"/>
</dbReference>
<gene>
    <name evidence="2" type="ORF">PLEOSDRAFT_1038741</name>
</gene>
<dbReference type="VEuPathDB" id="FungiDB:PLEOSDRAFT_1038741"/>
<sequence>MNAPAPEKLLSLSNDRVLAYSECGDLSSKTVIIFFHGMFGIGTATPSPVLVKHGVHYVAPTLPGWGNSSSLPPSTPFHLGLAHDISALLQHLHLDADDKDVKLYISGGSFGTVPAQMLYGASYDNFPYGRRIAGVMLGAPLSPFRNHKEYSKSMPISTYVLLGMSLYVPFKLLPRMMKLAMQGKMQKLETTQAFMGETLFKKMDEAELAAFKKWREDTGKAEGEFEKSMAENAMRSVAKTWDGFLEAPGILHSDWGFHPATLDEEHAKPILIVSSQGDDMAPVNIAEWLAANYKNSRLKVVEGGHLAILYHLEEVWEELLAFV</sequence>
<proteinExistence type="predicted"/>
<evidence type="ECO:0000259" key="1">
    <source>
        <dbReference type="Pfam" id="PF12697"/>
    </source>
</evidence>
<dbReference type="HOGENOM" id="CLU_071634_0_0_1"/>
<protein>
    <recommendedName>
        <fullName evidence="1">AB hydrolase-1 domain-containing protein</fullName>
    </recommendedName>
</protein>